<evidence type="ECO:0000313" key="2">
    <source>
        <dbReference type="Proteomes" id="UP001374803"/>
    </source>
</evidence>
<gene>
    <name evidence="1" type="ORF">LVJ94_40590</name>
</gene>
<keyword evidence="2" id="KW-1185">Reference proteome</keyword>
<dbReference type="PANTHER" id="PTHR12697:SF5">
    <property type="entry name" value="DEOXYHYPUSINE HYDROXYLASE"/>
    <property type="match status" value="1"/>
</dbReference>
<evidence type="ECO:0000313" key="1">
    <source>
        <dbReference type="EMBL" id="WXB10793.1"/>
    </source>
</evidence>
<dbReference type="InterPro" id="IPR004155">
    <property type="entry name" value="PBS_lyase_HEAT"/>
</dbReference>
<proteinExistence type="predicted"/>
<dbReference type="InterPro" id="IPR016024">
    <property type="entry name" value="ARM-type_fold"/>
</dbReference>
<dbReference type="SMART" id="SM00567">
    <property type="entry name" value="EZ_HEAT"/>
    <property type="match status" value="9"/>
</dbReference>
<dbReference type="RefSeq" id="WP_394840465.1">
    <property type="nucleotide sequence ID" value="NZ_CP089929.1"/>
</dbReference>
<organism evidence="1 2">
    <name type="scientific">Pendulispora rubella</name>
    <dbReference type="NCBI Taxonomy" id="2741070"/>
    <lineage>
        <taxon>Bacteria</taxon>
        <taxon>Pseudomonadati</taxon>
        <taxon>Myxococcota</taxon>
        <taxon>Myxococcia</taxon>
        <taxon>Myxococcales</taxon>
        <taxon>Sorangiineae</taxon>
        <taxon>Pendulisporaceae</taxon>
        <taxon>Pendulispora</taxon>
    </lineage>
</organism>
<reference evidence="1" key="1">
    <citation type="submission" date="2021-12" db="EMBL/GenBank/DDBJ databases">
        <title>Discovery of the Pendulisporaceae a myxobacterial family with distinct sporulation behavior and unique specialized metabolism.</title>
        <authorList>
            <person name="Garcia R."/>
            <person name="Popoff A."/>
            <person name="Bader C.D."/>
            <person name="Loehr J."/>
            <person name="Walesch S."/>
            <person name="Walt C."/>
            <person name="Boldt J."/>
            <person name="Bunk B."/>
            <person name="Haeckl F.J.F.P.J."/>
            <person name="Gunesch A.P."/>
            <person name="Birkelbach J."/>
            <person name="Nuebel U."/>
            <person name="Pietschmann T."/>
            <person name="Bach T."/>
            <person name="Mueller R."/>
        </authorList>
    </citation>
    <scope>NUCLEOTIDE SEQUENCE</scope>
    <source>
        <strain evidence="1">MSr11367</strain>
    </source>
</reference>
<accession>A0ABZ2LIL6</accession>
<protein>
    <submittedName>
        <fullName evidence="1">HEAT repeat domain-containing protein</fullName>
    </submittedName>
</protein>
<dbReference type="SUPFAM" id="SSF48371">
    <property type="entry name" value="ARM repeat"/>
    <property type="match status" value="3"/>
</dbReference>
<dbReference type="Pfam" id="PF13646">
    <property type="entry name" value="HEAT_2"/>
    <property type="match status" value="4"/>
</dbReference>
<name>A0ABZ2LIL6_9BACT</name>
<dbReference type="Proteomes" id="UP001374803">
    <property type="component" value="Chromosome"/>
</dbReference>
<dbReference type="InterPro" id="IPR011989">
    <property type="entry name" value="ARM-like"/>
</dbReference>
<dbReference type="EMBL" id="CP089983">
    <property type="protein sequence ID" value="WXB10793.1"/>
    <property type="molecule type" value="Genomic_DNA"/>
</dbReference>
<dbReference type="Gene3D" id="1.25.10.10">
    <property type="entry name" value="Leucine-rich Repeat Variant"/>
    <property type="match status" value="5"/>
</dbReference>
<sequence length="685" mass="72610">MELERIERALSDDDPEARRLAVQQLPLVHGADGARLLVLALGDADWRVRKEAAVAAPLHEARGHIVSFLLDALDDKQNIGLRNAAVEALVTIGPDAVPGAIDALARLDADGRKLAIEVLGGIPDARGVAPLALALDDPDPNVRAAAAEALGQAGLSTEETRVQATKELTRCLSSEDVMVKLAALEALTRLDARLPWSVYEPLVQHPLLRRQAVAAASRSREETALLALVEATGDRSMTIAREALTSLGGWLLTETLGTERLARVRRAMAALPRAVDFVRKCAKDRADNARPYALLALGLLRDPADLPLIADALSEEDIDEQAALALDIFGREATAPLTEMIPRASEHTRALLLSLLPRLSPEPDPSLLIMLREGMNDPAADVAVAAIKGLAAAGDASDLGRMISLTNHFDVRVAKAAVMALSTLTAMYPGPARMLLRGLAPDGEHVTAGCAMVAALAGVKDGVAPDVEFVKRALSNGDPRARRVAVESLATLGGEEAQRAVAFALADEEREVSLAAVRALGRLGYADPLVALIGSSDERDVIAATLRALCEADSYQGLVSARPLVKSPDAAIACAAVEAIRGSTGILRDDVLFDALDHPDPEVVKLALAELSRAPDARALARLGTCLDHAQWEVRRLASELLGHTKAPAAKELLRARLEREKEPIVRGALTLALSLRPPPGSEED</sequence>
<dbReference type="PANTHER" id="PTHR12697">
    <property type="entry name" value="PBS LYASE HEAT-LIKE PROTEIN"/>
    <property type="match status" value="1"/>
</dbReference>